<protein>
    <submittedName>
        <fullName evidence="4">Uncharacterized protein</fullName>
    </submittedName>
</protein>
<name>A0A381TFV2_9ZZZZ</name>
<feature type="transmembrane region" description="Helical" evidence="3">
    <location>
        <begin position="657"/>
        <end position="675"/>
    </location>
</feature>
<keyword evidence="3" id="KW-0472">Membrane</keyword>
<dbReference type="EMBL" id="UINC01004443">
    <property type="protein sequence ID" value="SVA14371.1"/>
    <property type="molecule type" value="Genomic_DNA"/>
</dbReference>
<keyword evidence="3" id="KW-1133">Transmembrane helix</keyword>
<feature type="transmembrane region" description="Helical" evidence="3">
    <location>
        <begin position="620"/>
        <end position="645"/>
    </location>
</feature>
<gene>
    <name evidence="4" type="ORF">METZ01_LOCUS67225</name>
</gene>
<feature type="region of interest" description="Disordered" evidence="2">
    <location>
        <begin position="52"/>
        <end position="80"/>
    </location>
</feature>
<proteinExistence type="predicted"/>
<dbReference type="AlphaFoldDB" id="A0A381TFV2"/>
<reference evidence="4" key="1">
    <citation type="submission" date="2018-05" db="EMBL/GenBank/DDBJ databases">
        <authorList>
            <person name="Lanie J.A."/>
            <person name="Ng W.-L."/>
            <person name="Kazmierczak K.M."/>
            <person name="Andrzejewski T.M."/>
            <person name="Davidsen T.M."/>
            <person name="Wayne K.J."/>
            <person name="Tettelin H."/>
            <person name="Glass J.I."/>
            <person name="Rusch D."/>
            <person name="Podicherti R."/>
            <person name="Tsui H.-C.T."/>
            <person name="Winkler M.E."/>
        </authorList>
    </citation>
    <scope>NUCLEOTIDE SEQUENCE</scope>
</reference>
<sequence>MPQVTIRHEGDVSYSDAASEATLEKLLSKMGGKGGGGAQGLYNDAQKKGAAELKKLSKKQKEHSEQVGGDSDATKDHTKAVDKSTSALSKFWAASKKGFGGLSSAVGGTIGGLLKGETNLANYSAGITGLINDIPVVGTMIGEPMQALISAIDQNIDSTRQLNQVGGDLGEGLFGAQLAAAEARMSLESFTALMGDQSKNLSASFGGATTGMKQFSSLMKGVKTMDKQFAALGYTVDEQAEFTAEYIELQRSQGLFSARQERKNIKGAQDYLLQLDQLTKITGLSRKEAAAALKKQADDKRLTAILHNMDEGTKAQLQAALAQVEGLSPEMGDAMKEMVATGGVPISDMGKSMMLLNPKLGEMAKGLKDGTVDQADFADEIKRTKAMAIERMKTEGDMMSAAAALGNPIYDAIFAFAKVGEVGGKLTEAQKAQAEAMKDPAKQVMNFQQVIVDLRNTIMKQLIESKIFDKVVAAVGTVVDWFGSEEGMKKVEGIIKSVTDGISGFMDKLANLDYAALWETYVKVPLENLKGLVPNWIKDMIFGKEENAEVEQSKAKVKELQTLVDEAKAAGDSFVTYKDGTIVALADVEKEIAATKKKIEKDEAGGGGWWQLLIDNIGKLGIIAGTTLAVGGVAYAAIMGFSLLLKLFGTGPTALGAAVLVGILVGTGAAITLAGKGIDLAGDGVQKVADALKNMSEIKDVANLKEISGIMGSMAGALAKFAVGGVIAKLMGEGTLEKLAGSLKAFEDVNASKLAQVGPGIAALYEGTSKFTGEGAWQGFSKWVGSLFGGSSNDFEKMAQGIKHFEGIDGTKLASLGSGLSGIAEFIAAISAETDLKKQVKAIEDLVDVMKDYRKQYDKMSGDMQSSFNMAVSNSGKGTIEALNELNTVIKQLVDEQRTSNEIGKKIVASVNDAGTIG</sequence>
<organism evidence="4">
    <name type="scientific">marine metagenome</name>
    <dbReference type="NCBI Taxonomy" id="408172"/>
    <lineage>
        <taxon>unclassified sequences</taxon>
        <taxon>metagenomes</taxon>
        <taxon>ecological metagenomes</taxon>
    </lineage>
</organism>
<keyword evidence="1" id="KW-0175">Coiled coil</keyword>
<evidence type="ECO:0000256" key="2">
    <source>
        <dbReference type="SAM" id="MobiDB-lite"/>
    </source>
</evidence>
<evidence type="ECO:0000313" key="4">
    <source>
        <dbReference type="EMBL" id="SVA14371.1"/>
    </source>
</evidence>
<evidence type="ECO:0000256" key="1">
    <source>
        <dbReference type="SAM" id="Coils"/>
    </source>
</evidence>
<keyword evidence="3" id="KW-0812">Transmembrane</keyword>
<evidence type="ECO:0000256" key="3">
    <source>
        <dbReference type="SAM" id="Phobius"/>
    </source>
</evidence>
<accession>A0A381TFV2</accession>
<feature type="coiled-coil region" evidence="1">
    <location>
        <begin position="543"/>
        <end position="605"/>
    </location>
</feature>